<evidence type="ECO:0000313" key="2">
    <source>
        <dbReference type="EMBL" id="MQM11174.1"/>
    </source>
</evidence>
<gene>
    <name evidence="2" type="ORF">Taro_044076</name>
</gene>
<organism evidence="2 3">
    <name type="scientific">Colocasia esculenta</name>
    <name type="common">Wild taro</name>
    <name type="synonym">Arum esculentum</name>
    <dbReference type="NCBI Taxonomy" id="4460"/>
    <lineage>
        <taxon>Eukaryota</taxon>
        <taxon>Viridiplantae</taxon>
        <taxon>Streptophyta</taxon>
        <taxon>Embryophyta</taxon>
        <taxon>Tracheophyta</taxon>
        <taxon>Spermatophyta</taxon>
        <taxon>Magnoliopsida</taxon>
        <taxon>Liliopsida</taxon>
        <taxon>Araceae</taxon>
        <taxon>Aroideae</taxon>
        <taxon>Colocasieae</taxon>
        <taxon>Colocasia</taxon>
    </lineage>
</organism>
<protein>
    <submittedName>
        <fullName evidence="2">Uncharacterized protein</fullName>
    </submittedName>
</protein>
<proteinExistence type="predicted"/>
<evidence type="ECO:0000256" key="1">
    <source>
        <dbReference type="SAM" id="MobiDB-lite"/>
    </source>
</evidence>
<keyword evidence="3" id="KW-1185">Reference proteome</keyword>
<name>A0A843X2R4_COLES</name>
<feature type="region of interest" description="Disordered" evidence="1">
    <location>
        <begin position="27"/>
        <end position="55"/>
    </location>
</feature>
<evidence type="ECO:0000313" key="3">
    <source>
        <dbReference type="Proteomes" id="UP000652761"/>
    </source>
</evidence>
<sequence>HDRNPQFPFPFHLPFPLSSSVCNGEGLEERTQRYRRRVRSSAPSPPPTSHRDPPPVATAIVVTSAAAFDRYTSSDALFDPSAEHLLRFPWHPESAGLGFPRFHQSH</sequence>
<reference evidence="2" key="1">
    <citation type="submission" date="2017-07" db="EMBL/GenBank/DDBJ databases">
        <title>Taro Niue Genome Assembly and Annotation.</title>
        <authorList>
            <person name="Atibalentja N."/>
            <person name="Keating K."/>
            <person name="Fields C.J."/>
        </authorList>
    </citation>
    <scope>NUCLEOTIDE SEQUENCE</scope>
    <source>
        <strain evidence="2">Niue_2</strain>
        <tissue evidence="2">Leaf</tissue>
    </source>
</reference>
<accession>A0A843X2R4</accession>
<feature type="non-terminal residue" evidence="2">
    <location>
        <position position="106"/>
    </location>
</feature>
<dbReference type="Proteomes" id="UP000652761">
    <property type="component" value="Unassembled WGS sequence"/>
</dbReference>
<dbReference type="EMBL" id="NMUH01004888">
    <property type="protein sequence ID" value="MQM11174.1"/>
    <property type="molecule type" value="Genomic_DNA"/>
</dbReference>
<comment type="caution">
    <text evidence="2">The sequence shown here is derived from an EMBL/GenBank/DDBJ whole genome shotgun (WGS) entry which is preliminary data.</text>
</comment>
<dbReference type="AlphaFoldDB" id="A0A843X2R4"/>